<evidence type="ECO:0000256" key="8">
    <source>
        <dbReference type="ARBA" id="ARBA00022898"/>
    </source>
</evidence>
<comment type="cofactor">
    <cofactor evidence="1 12">
        <name>pyridoxal 5'-phosphate</name>
        <dbReference type="ChEBI" id="CHEBI:597326"/>
    </cofactor>
</comment>
<keyword evidence="7" id="KW-0479">Metal-binding</keyword>
<evidence type="ECO:0000313" key="15">
    <source>
        <dbReference type="Proteomes" id="UP000311469"/>
    </source>
</evidence>
<dbReference type="Proteomes" id="UP000311469">
    <property type="component" value="Chromosome cSF1"/>
</dbReference>
<keyword evidence="9" id="KW-0408">Iron</keyword>
<dbReference type="Gene3D" id="3.40.640.10">
    <property type="entry name" value="Type I PLP-dependent aspartate aminotransferase-like (Major domain)"/>
    <property type="match status" value="1"/>
</dbReference>
<dbReference type="SUPFAM" id="SSF53383">
    <property type="entry name" value="PLP-dependent transferases"/>
    <property type="match status" value="1"/>
</dbReference>
<reference evidence="14 15" key="1">
    <citation type="submission" date="2019-06" db="EMBL/GenBank/DDBJ databases">
        <title>Genome organization and adaptive potential of archetypical organophosphate degarding Sphingobium fuliginis ATCC 27551.</title>
        <authorList>
            <person name="Sarwar A."/>
            <person name="Parthasarathy S."/>
            <person name="Singh C."/>
            <person name="Siddavattam D."/>
        </authorList>
    </citation>
    <scope>NUCLEOTIDE SEQUENCE [LARGE SCALE GENOMIC DNA]</scope>
    <source>
        <strain evidence="14 15">ATCC 27551</strain>
    </source>
</reference>
<evidence type="ECO:0000256" key="6">
    <source>
        <dbReference type="ARBA" id="ARBA00022679"/>
    </source>
</evidence>
<keyword evidence="6" id="KW-0808">Transferase</keyword>
<evidence type="ECO:0000256" key="9">
    <source>
        <dbReference type="ARBA" id="ARBA00023004"/>
    </source>
</evidence>
<dbReference type="AlphaFoldDB" id="A0A5B8CD46"/>
<accession>A0A5B8CD46</accession>
<dbReference type="InterPro" id="IPR015422">
    <property type="entry name" value="PyrdxlP-dep_Trfase_small"/>
</dbReference>
<evidence type="ECO:0000256" key="7">
    <source>
        <dbReference type="ARBA" id="ARBA00022723"/>
    </source>
</evidence>
<dbReference type="InterPro" id="IPR020578">
    <property type="entry name" value="Aminotrans_V_PyrdxlP_BS"/>
</dbReference>
<evidence type="ECO:0000256" key="10">
    <source>
        <dbReference type="ARBA" id="ARBA00023014"/>
    </source>
</evidence>
<name>A0A5B8CD46_SPHSA</name>
<keyword evidence="10" id="KW-0411">Iron-sulfur</keyword>
<dbReference type="InterPro" id="IPR015424">
    <property type="entry name" value="PyrdxlP-dep_Trfase"/>
</dbReference>
<dbReference type="Pfam" id="PF00266">
    <property type="entry name" value="Aminotran_5"/>
    <property type="match status" value="1"/>
</dbReference>
<dbReference type="PANTHER" id="PTHR11601:SF34">
    <property type="entry name" value="CYSTEINE DESULFURASE"/>
    <property type="match status" value="1"/>
</dbReference>
<comment type="similarity">
    <text evidence="3">Belongs to the class-V pyridoxal-phosphate-dependent aminotransferase family. NifS/IscS subfamily.</text>
</comment>
<gene>
    <name evidence="14" type="ORF">FIL70_05560</name>
</gene>
<dbReference type="InterPro" id="IPR015421">
    <property type="entry name" value="PyrdxlP-dep_Trfase_major"/>
</dbReference>
<dbReference type="EC" id="2.8.1.7" evidence="4"/>
<dbReference type="EMBL" id="CP041016">
    <property type="protein sequence ID" value="QDC36775.1"/>
    <property type="molecule type" value="Genomic_DNA"/>
</dbReference>
<evidence type="ECO:0000256" key="5">
    <source>
        <dbReference type="ARBA" id="ARBA00013558"/>
    </source>
</evidence>
<dbReference type="InterPro" id="IPR000192">
    <property type="entry name" value="Aminotrans_V_dom"/>
</dbReference>
<evidence type="ECO:0000259" key="13">
    <source>
        <dbReference type="Pfam" id="PF00266"/>
    </source>
</evidence>
<dbReference type="PANTHER" id="PTHR11601">
    <property type="entry name" value="CYSTEINE DESULFURYLASE FAMILY MEMBER"/>
    <property type="match status" value="1"/>
</dbReference>
<organism evidence="14 15">
    <name type="scientific">Sphingobium fuliginis ATCC 27551</name>
    <dbReference type="NCBI Taxonomy" id="1208342"/>
    <lineage>
        <taxon>Bacteria</taxon>
        <taxon>Pseudomonadati</taxon>
        <taxon>Pseudomonadota</taxon>
        <taxon>Alphaproteobacteria</taxon>
        <taxon>Sphingomonadales</taxon>
        <taxon>Sphingomonadaceae</taxon>
        <taxon>Sphingobium</taxon>
    </lineage>
</organism>
<keyword evidence="8" id="KW-0663">Pyridoxal phosphate</keyword>
<dbReference type="KEGG" id="sufl:FIL70_05560"/>
<evidence type="ECO:0000256" key="1">
    <source>
        <dbReference type="ARBA" id="ARBA00001933"/>
    </source>
</evidence>
<dbReference type="InterPro" id="IPR016454">
    <property type="entry name" value="Cysteine_dSase"/>
</dbReference>
<evidence type="ECO:0000256" key="12">
    <source>
        <dbReference type="RuleBase" id="RU004504"/>
    </source>
</evidence>
<dbReference type="PROSITE" id="PS00595">
    <property type="entry name" value="AA_TRANSFER_CLASS_5"/>
    <property type="match status" value="1"/>
</dbReference>
<comment type="function">
    <text evidence="2">Catalyzes the removal of elemental sulfur atoms from cysteine to produce alanine. Seems to participate in the biosynthesis of the nitrogenase metalloclusters by providing the inorganic sulfur required for the Fe-S core formation.</text>
</comment>
<feature type="domain" description="Aminotransferase class V" evidence="13">
    <location>
        <begin position="12"/>
        <end position="355"/>
    </location>
</feature>
<evidence type="ECO:0000313" key="14">
    <source>
        <dbReference type="EMBL" id="QDC36775.1"/>
    </source>
</evidence>
<dbReference type="PIRSF" id="PIRSF005572">
    <property type="entry name" value="NifS"/>
    <property type="match status" value="1"/>
</dbReference>
<evidence type="ECO:0000256" key="3">
    <source>
        <dbReference type="ARBA" id="ARBA00006490"/>
    </source>
</evidence>
<dbReference type="Gene3D" id="3.90.1150.10">
    <property type="entry name" value="Aspartate Aminotransferase, domain 1"/>
    <property type="match status" value="1"/>
</dbReference>
<evidence type="ECO:0000256" key="2">
    <source>
        <dbReference type="ARBA" id="ARBA00003120"/>
    </source>
</evidence>
<dbReference type="GO" id="GO:0031071">
    <property type="term" value="F:cysteine desulfurase activity"/>
    <property type="evidence" value="ECO:0007669"/>
    <property type="project" value="UniProtKB-EC"/>
</dbReference>
<dbReference type="GO" id="GO:0046872">
    <property type="term" value="F:metal ion binding"/>
    <property type="evidence" value="ECO:0007669"/>
    <property type="project" value="UniProtKB-KW"/>
</dbReference>
<evidence type="ECO:0000256" key="4">
    <source>
        <dbReference type="ARBA" id="ARBA00012239"/>
    </source>
</evidence>
<evidence type="ECO:0000256" key="11">
    <source>
        <dbReference type="ARBA" id="ARBA00050776"/>
    </source>
</evidence>
<proteinExistence type="inferred from homology"/>
<sequence>MDPDGGAGPVTIYLDYQATTPLAPEAFDAMVPLLRDQFANPHSAHRLGRAATAQVDLARAEILKLLPDGGRLIFTSGATEALNMAIQGAPPGGIVTIATEHAAVLDTVDALRRAGRDVTILPVGPDGIVDLEEAARAIRPGTALVAAMLVNNEIGVIQPVAELADLAHRAGALFLCDAVQGYGRVPIAPRCDMIAISAHKIHGPKGIGALWLREDVTLTPIIHGGGQEGGLRSGTLSPALCAGFGAAARLMRERAESDRLHVEALWSAAHGLFSQWTVNGSEDLRYHGNLNLRRAGVDGARLLSECRDVAFSLGSACASGSGRPSHVLRALGLSDAEARGSVRIGFGRYTTLAELGDAAEAMNRAAQIWAP</sequence>
<protein>
    <recommendedName>
        <fullName evidence="5">Cysteine desulfurase</fullName>
        <ecNumber evidence="4">2.8.1.7</ecNumber>
    </recommendedName>
</protein>
<comment type="catalytic activity">
    <reaction evidence="11">
        <text>(sulfur carrier)-H + L-cysteine = (sulfur carrier)-SH + L-alanine</text>
        <dbReference type="Rhea" id="RHEA:43892"/>
        <dbReference type="Rhea" id="RHEA-COMP:14737"/>
        <dbReference type="Rhea" id="RHEA-COMP:14739"/>
        <dbReference type="ChEBI" id="CHEBI:29917"/>
        <dbReference type="ChEBI" id="CHEBI:35235"/>
        <dbReference type="ChEBI" id="CHEBI:57972"/>
        <dbReference type="ChEBI" id="CHEBI:64428"/>
        <dbReference type="EC" id="2.8.1.7"/>
    </reaction>
</comment>
<dbReference type="GO" id="GO:0051536">
    <property type="term" value="F:iron-sulfur cluster binding"/>
    <property type="evidence" value="ECO:0007669"/>
    <property type="project" value="UniProtKB-KW"/>
</dbReference>